<comment type="caution">
    <text evidence="2">The sequence shown here is derived from an EMBL/GenBank/DDBJ whole genome shotgun (WGS) entry which is preliminary data.</text>
</comment>
<feature type="compositionally biased region" description="Polar residues" evidence="1">
    <location>
        <begin position="39"/>
        <end position="51"/>
    </location>
</feature>
<feature type="compositionally biased region" description="Basic and acidic residues" evidence="1">
    <location>
        <begin position="52"/>
        <end position="70"/>
    </location>
</feature>
<evidence type="ECO:0000313" key="2">
    <source>
        <dbReference type="EMBL" id="MFC5652246.1"/>
    </source>
</evidence>
<sequence>MNKQSDEQWRTRANKQSDEQWAHSSEQVNLMNNGAPRANKQTNGQRLTRANKQSDEQWRTRANKQSDEQWRTPSKQAT</sequence>
<proteinExistence type="predicted"/>
<reference evidence="3" key="1">
    <citation type="journal article" date="2019" name="Int. J. Syst. Evol. Microbiol.">
        <title>The Global Catalogue of Microorganisms (GCM) 10K type strain sequencing project: providing services to taxonomists for standard genome sequencing and annotation.</title>
        <authorList>
            <consortium name="The Broad Institute Genomics Platform"/>
            <consortium name="The Broad Institute Genome Sequencing Center for Infectious Disease"/>
            <person name="Wu L."/>
            <person name="Ma J."/>
        </authorList>
    </citation>
    <scope>NUCLEOTIDE SEQUENCE [LARGE SCALE GENOMIC DNA]</scope>
    <source>
        <strain evidence="3">CGMCC 1.3240</strain>
    </source>
</reference>
<dbReference type="EMBL" id="JBHSOW010000093">
    <property type="protein sequence ID" value="MFC5652246.1"/>
    <property type="molecule type" value="Genomic_DNA"/>
</dbReference>
<organism evidence="2 3">
    <name type="scientific">Paenibacillus solisilvae</name>
    <dbReference type="NCBI Taxonomy" id="2486751"/>
    <lineage>
        <taxon>Bacteria</taxon>
        <taxon>Bacillati</taxon>
        <taxon>Bacillota</taxon>
        <taxon>Bacilli</taxon>
        <taxon>Bacillales</taxon>
        <taxon>Paenibacillaceae</taxon>
        <taxon>Paenibacillus</taxon>
    </lineage>
</organism>
<keyword evidence="3" id="KW-1185">Reference proteome</keyword>
<accession>A0ABW0W6Z3</accession>
<protein>
    <submittedName>
        <fullName evidence="2">Uncharacterized protein</fullName>
    </submittedName>
</protein>
<dbReference type="Proteomes" id="UP001596047">
    <property type="component" value="Unassembled WGS sequence"/>
</dbReference>
<gene>
    <name evidence="2" type="ORF">ACFPYJ_24655</name>
</gene>
<feature type="compositionally biased region" description="Basic and acidic residues" evidence="1">
    <location>
        <begin position="1"/>
        <end position="21"/>
    </location>
</feature>
<evidence type="ECO:0000256" key="1">
    <source>
        <dbReference type="SAM" id="MobiDB-lite"/>
    </source>
</evidence>
<name>A0ABW0W6Z3_9BACL</name>
<feature type="compositionally biased region" description="Polar residues" evidence="1">
    <location>
        <begin position="22"/>
        <end position="32"/>
    </location>
</feature>
<feature type="region of interest" description="Disordered" evidence="1">
    <location>
        <begin position="1"/>
        <end position="78"/>
    </location>
</feature>
<evidence type="ECO:0000313" key="3">
    <source>
        <dbReference type="Proteomes" id="UP001596047"/>
    </source>
</evidence>